<keyword evidence="3" id="KW-1185">Reference proteome</keyword>
<dbReference type="InterPro" id="IPR052548">
    <property type="entry name" value="Type_VII_TA_antitoxin"/>
</dbReference>
<evidence type="ECO:0000313" key="2">
    <source>
        <dbReference type="EMBL" id="MDQ0449358.1"/>
    </source>
</evidence>
<protein>
    <submittedName>
        <fullName evidence="2">Nucleotidyltransferase/HEPN domain-containing protein</fullName>
    </submittedName>
</protein>
<dbReference type="Gene3D" id="3.30.460.10">
    <property type="entry name" value="Beta Polymerase, domain 2"/>
    <property type="match status" value="1"/>
</dbReference>
<dbReference type="Pfam" id="PF05168">
    <property type="entry name" value="HEPN"/>
    <property type="match status" value="1"/>
</dbReference>
<evidence type="ECO:0000259" key="1">
    <source>
        <dbReference type="PROSITE" id="PS50910"/>
    </source>
</evidence>
<dbReference type="RefSeq" id="WP_238206509.1">
    <property type="nucleotide sequence ID" value="NZ_BPQE01000027.1"/>
</dbReference>
<dbReference type="InterPro" id="IPR043519">
    <property type="entry name" value="NT_sf"/>
</dbReference>
<dbReference type="SMART" id="SM00748">
    <property type="entry name" value="HEPN"/>
    <property type="match status" value="1"/>
</dbReference>
<sequence length="308" mass="36119">MIADRLSHLPRRKHRDLKRALQILFEEFEDFQKNKTTDKAKRGRIVKMILYGSYARGGWVENRSSGYFSDYDLLIVVDHESLVEESEIWDAVRDRIAQDIFLKPTFYPEVSFIIHSYADLNDQLARGRPFFADIAREGIVLYEATGYPLATAGLLTPEVRREEEWLHFDTWFAGAENRFFLARVAIAHGMTKEAAFELHQVAEQLYHCTMLVLTLYSPKLHALRRLRRMAEGLDLRLVEAWPRRTHMERKPFNLLHDAYVKARYSRHYAITRDELDWLVERLTVLQRIVSDICTERLGPQPPSVSPDQ</sequence>
<evidence type="ECO:0000313" key="3">
    <source>
        <dbReference type="Proteomes" id="UP001231124"/>
    </source>
</evidence>
<dbReference type="EMBL" id="JAUSVP010000014">
    <property type="protein sequence ID" value="MDQ0449358.1"/>
    <property type="molecule type" value="Genomic_DNA"/>
</dbReference>
<dbReference type="Proteomes" id="UP001231124">
    <property type="component" value="Unassembled WGS sequence"/>
</dbReference>
<dbReference type="SUPFAM" id="SSF81593">
    <property type="entry name" value="Nucleotidyltransferase substrate binding subunit/domain"/>
    <property type="match status" value="1"/>
</dbReference>
<dbReference type="Gene3D" id="1.20.120.330">
    <property type="entry name" value="Nucleotidyltransferases domain 2"/>
    <property type="match status" value="1"/>
</dbReference>
<dbReference type="CDD" id="cd05403">
    <property type="entry name" value="NT_KNTase_like"/>
    <property type="match status" value="1"/>
</dbReference>
<organism evidence="2 3">
    <name type="scientific">Methylobacterium aerolatum</name>
    <dbReference type="NCBI Taxonomy" id="418708"/>
    <lineage>
        <taxon>Bacteria</taxon>
        <taxon>Pseudomonadati</taxon>
        <taxon>Pseudomonadota</taxon>
        <taxon>Alphaproteobacteria</taxon>
        <taxon>Hyphomicrobiales</taxon>
        <taxon>Methylobacteriaceae</taxon>
        <taxon>Methylobacterium</taxon>
    </lineage>
</organism>
<accession>A0ABU0I416</accession>
<dbReference type="PANTHER" id="PTHR33933">
    <property type="entry name" value="NUCLEOTIDYLTRANSFERASE"/>
    <property type="match status" value="1"/>
</dbReference>
<dbReference type="PROSITE" id="PS50910">
    <property type="entry name" value="HEPN"/>
    <property type="match status" value="1"/>
</dbReference>
<proteinExistence type="predicted"/>
<name>A0ABU0I416_9HYPH</name>
<gene>
    <name evidence="2" type="ORF">QO012_003875</name>
</gene>
<reference evidence="2 3" key="1">
    <citation type="submission" date="2023-07" db="EMBL/GenBank/DDBJ databases">
        <title>Genomic Encyclopedia of Type Strains, Phase IV (KMG-IV): sequencing the most valuable type-strain genomes for metagenomic binning, comparative biology and taxonomic classification.</title>
        <authorList>
            <person name="Goeker M."/>
        </authorList>
    </citation>
    <scope>NUCLEOTIDE SEQUENCE [LARGE SCALE GENOMIC DNA]</scope>
    <source>
        <strain evidence="2 3">DSM 19013</strain>
    </source>
</reference>
<dbReference type="InterPro" id="IPR007842">
    <property type="entry name" value="HEPN_dom"/>
</dbReference>
<comment type="caution">
    <text evidence="2">The sequence shown here is derived from an EMBL/GenBank/DDBJ whole genome shotgun (WGS) entry which is preliminary data.</text>
</comment>
<dbReference type="SUPFAM" id="SSF81301">
    <property type="entry name" value="Nucleotidyltransferase"/>
    <property type="match status" value="1"/>
</dbReference>
<feature type="domain" description="HEPN" evidence="1">
    <location>
        <begin position="172"/>
        <end position="292"/>
    </location>
</feature>
<dbReference type="PANTHER" id="PTHR33933:SF1">
    <property type="entry name" value="PROTEIN ADENYLYLTRANSFERASE MNTA-RELATED"/>
    <property type="match status" value="1"/>
</dbReference>